<protein>
    <submittedName>
        <fullName evidence="2">Uncharacterized protein</fullName>
    </submittedName>
</protein>
<evidence type="ECO:0000313" key="2">
    <source>
        <dbReference type="EMBL" id="KAK5063122.1"/>
    </source>
</evidence>
<proteinExistence type="predicted"/>
<accession>A0AAV9NRN3</accession>
<gene>
    <name evidence="2" type="ORF">LTR84_005198</name>
</gene>
<sequence>MSSWLFVAMRQDGLEDPQTRNPIQINELKSHATRFAHAKLRQKRLNALKGSLVHFPTTHVSKEQRETKTPSTPRQRPLQPRQSKAETETSNKPGALPLTVLDFGEPNPFCSQHMHEIPPIMQDCLDYGYNVLYPTNCPAIQGELLQSTVKSWRRHAMETPVVFYSQVSNIATLCLAMATDPAVMRTLSTIRVLYQAKAISLIQEALAQLVGPPSVELLSCIMNIHGQGTQMYESCPNQSVPESPIFKGFNLKHYGRFAPARAHFPALVLLAFPIKRDSHRDADLCAANISLTTPTFPLLSSIAETADIQKGMFDLAATKLLSTLGTGFYLRDSGVDLELHRLLSVACHLIVAIDEFQRDAPGAYPLSILAVKAIALQHRLLSLSTQSPVSLDLSAGGLEEFIFQIVRLATFIFSDFVFFPTSEARNGRQLLATTLKEHLVLGFRLYSFQMSQSTTFEHLIIWSLTLGGAASSSTSNREWYVQRLFERIFAQHVTWDGLQTILQTFLYYDYVLDKSTTNLWVEVFQSLQAESTAGPSILNIELLA</sequence>
<evidence type="ECO:0000256" key="1">
    <source>
        <dbReference type="SAM" id="MobiDB-lite"/>
    </source>
</evidence>
<comment type="caution">
    <text evidence="2">The sequence shown here is derived from an EMBL/GenBank/DDBJ whole genome shotgun (WGS) entry which is preliminary data.</text>
</comment>
<reference evidence="2 3" key="1">
    <citation type="submission" date="2023-08" db="EMBL/GenBank/DDBJ databases">
        <title>Black Yeasts Isolated from many extreme environments.</title>
        <authorList>
            <person name="Coleine C."/>
            <person name="Stajich J.E."/>
            <person name="Selbmann L."/>
        </authorList>
    </citation>
    <scope>NUCLEOTIDE SEQUENCE [LARGE SCALE GENOMIC DNA]</scope>
    <source>
        <strain evidence="2 3">CCFEE 5792</strain>
    </source>
</reference>
<name>A0AAV9NRN3_9EURO</name>
<organism evidence="2 3">
    <name type="scientific">Exophiala bonariae</name>
    <dbReference type="NCBI Taxonomy" id="1690606"/>
    <lineage>
        <taxon>Eukaryota</taxon>
        <taxon>Fungi</taxon>
        <taxon>Dikarya</taxon>
        <taxon>Ascomycota</taxon>
        <taxon>Pezizomycotina</taxon>
        <taxon>Eurotiomycetes</taxon>
        <taxon>Chaetothyriomycetidae</taxon>
        <taxon>Chaetothyriales</taxon>
        <taxon>Herpotrichiellaceae</taxon>
        <taxon>Exophiala</taxon>
    </lineage>
</organism>
<dbReference type="PANTHER" id="PTHR37540">
    <property type="entry name" value="TRANSCRIPTION FACTOR (ACR-2), PUTATIVE-RELATED-RELATED"/>
    <property type="match status" value="1"/>
</dbReference>
<dbReference type="RefSeq" id="XP_064711394.1">
    <property type="nucleotide sequence ID" value="XM_064848770.1"/>
</dbReference>
<dbReference type="PANTHER" id="PTHR37540:SF5">
    <property type="entry name" value="TRANSCRIPTION FACTOR DOMAIN-CONTAINING PROTEIN"/>
    <property type="match status" value="1"/>
</dbReference>
<keyword evidence="3" id="KW-1185">Reference proteome</keyword>
<dbReference type="EMBL" id="JAVRRD010000002">
    <property type="protein sequence ID" value="KAK5063122.1"/>
    <property type="molecule type" value="Genomic_DNA"/>
</dbReference>
<evidence type="ECO:0000313" key="3">
    <source>
        <dbReference type="Proteomes" id="UP001358417"/>
    </source>
</evidence>
<feature type="region of interest" description="Disordered" evidence="1">
    <location>
        <begin position="51"/>
        <end position="96"/>
    </location>
</feature>
<dbReference type="AlphaFoldDB" id="A0AAV9NRN3"/>
<dbReference type="GeneID" id="89973376"/>
<dbReference type="Proteomes" id="UP001358417">
    <property type="component" value="Unassembled WGS sequence"/>
</dbReference>